<dbReference type="GO" id="GO:0043565">
    <property type="term" value="F:sequence-specific DNA binding"/>
    <property type="evidence" value="ECO:0007669"/>
    <property type="project" value="InterPro"/>
</dbReference>
<dbReference type="Pfam" id="PF12833">
    <property type="entry name" value="HTH_18"/>
    <property type="match status" value="1"/>
</dbReference>
<dbReference type="PROSITE" id="PS01124">
    <property type="entry name" value="HTH_ARAC_FAMILY_2"/>
    <property type="match status" value="1"/>
</dbReference>
<keyword evidence="1" id="KW-0805">Transcription regulation</keyword>
<gene>
    <name evidence="6" type="ORF">VII00023_13827</name>
</gene>
<evidence type="ECO:0000259" key="5">
    <source>
        <dbReference type="PROSITE" id="PS01124"/>
    </source>
</evidence>
<dbReference type="GO" id="GO:0003700">
    <property type="term" value="F:DNA-binding transcription factor activity"/>
    <property type="evidence" value="ECO:0007669"/>
    <property type="project" value="InterPro"/>
</dbReference>
<keyword evidence="2" id="KW-0238">DNA-binding</keyword>
<sequence>MAMHSANTLIVNFGRELALHSPYLYKQLQKNHSIQYLSDNIAHITNKKGAIYIFYVDNNNLLLLEQAIIICKNLKKKLIILQNEIDPLQRRATNIFTLSLQQPNYNERLQLLLKLCHPSLHTTGLPNHLTIDSIPLYIEQNLASPINESETAQIFGYISSYFSKLFFKHFGQTFNAYVTHARIDHAKRLLTQRQQSKIAHIAYCCGFNDASYFSKVFKKETGTTPAAYRQSY</sequence>
<evidence type="ECO:0000256" key="2">
    <source>
        <dbReference type="ARBA" id="ARBA00023125"/>
    </source>
</evidence>
<dbReference type="InterPro" id="IPR018060">
    <property type="entry name" value="HTH_AraC"/>
</dbReference>
<evidence type="ECO:0000313" key="7">
    <source>
        <dbReference type="Proteomes" id="UP000004605"/>
    </source>
</evidence>
<keyword evidence="3" id="KW-0804">Transcription</keyword>
<name>F9RWX9_9VIBR</name>
<evidence type="ECO:0000256" key="3">
    <source>
        <dbReference type="ARBA" id="ARBA00023163"/>
    </source>
</evidence>
<reference evidence="6 7" key="1">
    <citation type="journal article" date="2012" name="Int. J. Syst. Evol. Microbiol.">
        <title>Vibrio caribbeanicus sp. nov., isolated from the marine sponge Scleritoderma cyanea.</title>
        <authorList>
            <person name="Hoffmann M."/>
            <person name="Monday S.R."/>
            <person name="Allard M.W."/>
            <person name="Strain E.A."/>
            <person name="Whittaker P."/>
            <person name="Naum M."/>
            <person name="McCarthy P.J."/>
            <person name="Lopez J.V."/>
            <person name="Fischer M."/>
            <person name="Brown E.W."/>
        </authorList>
    </citation>
    <scope>NUCLEOTIDE SEQUENCE [LARGE SCALE GENOMIC DNA]</scope>
    <source>
        <strain evidence="6 7">ATCC 700023</strain>
    </source>
</reference>
<feature type="coiled-coil region" evidence="4">
    <location>
        <begin position="64"/>
        <end position="91"/>
    </location>
</feature>
<dbReference type="InterPro" id="IPR020449">
    <property type="entry name" value="Tscrpt_reg_AraC-type_HTH"/>
</dbReference>
<evidence type="ECO:0000256" key="4">
    <source>
        <dbReference type="SAM" id="Coils"/>
    </source>
</evidence>
<feature type="domain" description="HTH araC/xylS-type" evidence="5">
    <location>
        <begin position="132"/>
        <end position="231"/>
    </location>
</feature>
<proteinExistence type="predicted"/>
<dbReference type="RefSeq" id="WP_006710383.1">
    <property type="nucleotide sequence ID" value="NZ_AFWF01000007.1"/>
</dbReference>
<keyword evidence="7" id="KW-1185">Reference proteome</keyword>
<comment type="caution">
    <text evidence="6">The sequence shown here is derived from an EMBL/GenBank/DDBJ whole genome shotgun (WGS) entry which is preliminary data.</text>
</comment>
<keyword evidence="4" id="KW-0175">Coiled coil</keyword>
<dbReference type="PANTHER" id="PTHR43280:SF10">
    <property type="entry name" value="REGULATORY PROTEIN POCR"/>
    <property type="match status" value="1"/>
</dbReference>
<dbReference type="PANTHER" id="PTHR43280">
    <property type="entry name" value="ARAC-FAMILY TRANSCRIPTIONAL REGULATOR"/>
    <property type="match status" value="1"/>
</dbReference>
<dbReference type="EMBL" id="AFWF01000007">
    <property type="protein sequence ID" value="EGU48893.1"/>
    <property type="molecule type" value="Genomic_DNA"/>
</dbReference>
<dbReference type="Gene3D" id="1.10.10.60">
    <property type="entry name" value="Homeodomain-like"/>
    <property type="match status" value="2"/>
</dbReference>
<evidence type="ECO:0000256" key="1">
    <source>
        <dbReference type="ARBA" id="ARBA00023015"/>
    </source>
</evidence>
<organism evidence="6 7">
    <name type="scientific">Vibrio ichthyoenteri ATCC 700023</name>
    <dbReference type="NCBI Taxonomy" id="870968"/>
    <lineage>
        <taxon>Bacteria</taxon>
        <taxon>Pseudomonadati</taxon>
        <taxon>Pseudomonadota</taxon>
        <taxon>Gammaproteobacteria</taxon>
        <taxon>Vibrionales</taxon>
        <taxon>Vibrionaceae</taxon>
        <taxon>Vibrio</taxon>
    </lineage>
</organism>
<dbReference type="SUPFAM" id="SSF46689">
    <property type="entry name" value="Homeodomain-like"/>
    <property type="match status" value="2"/>
</dbReference>
<dbReference type="InterPro" id="IPR009057">
    <property type="entry name" value="Homeodomain-like_sf"/>
</dbReference>
<dbReference type="Proteomes" id="UP000004605">
    <property type="component" value="Unassembled WGS sequence"/>
</dbReference>
<accession>F9RWX9</accession>
<dbReference type="AlphaFoldDB" id="F9RWX9"/>
<dbReference type="SMART" id="SM00342">
    <property type="entry name" value="HTH_ARAC"/>
    <property type="match status" value="1"/>
</dbReference>
<protein>
    <submittedName>
        <fullName evidence="6">Transcriptional regulator AraC family protein</fullName>
    </submittedName>
</protein>
<evidence type="ECO:0000313" key="6">
    <source>
        <dbReference type="EMBL" id="EGU48893.1"/>
    </source>
</evidence>
<dbReference type="PRINTS" id="PR00032">
    <property type="entry name" value="HTHARAC"/>
</dbReference>